<dbReference type="Gene3D" id="3.40.1620.10">
    <property type="entry name" value="YefM-like domain"/>
    <property type="match status" value="1"/>
</dbReference>
<evidence type="ECO:0000313" key="3">
    <source>
        <dbReference type="Proteomes" id="UP000000739"/>
    </source>
</evidence>
<protein>
    <submittedName>
        <fullName evidence="2">Prevent-host-death family protein</fullName>
    </submittedName>
</protein>
<dbReference type="AlphaFoldDB" id="B8FKP8"/>
<name>B8FKP8_DESAL</name>
<dbReference type="InterPro" id="IPR036165">
    <property type="entry name" value="YefM-like_sf"/>
</dbReference>
<evidence type="ECO:0000313" key="2">
    <source>
        <dbReference type="EMBL" id="ACL04420.1"/>
    </source>
</evidence>
<proteinExistence type="inferred from homology"/>
<accession>B8FKP8</accession>
<evidence type="ECO:0000256" key="1">
    <source>
        <dbReference type="ARBA" id="ARBA00009981"/>
    </source>
</evidence>
<dbReference type="EMBL" id="CP001322">
    <property type="protein sequence ID" value="ACL04420.1"/>
    <property type="molecule type" value="Genomic_DNA"/>
</dbReference>
<sequence length="156" mass="17690">MEAIKRYSISKARENLSGLLKLVIGENRPVKLTRRGSQSGALLVPDRFEILTNKKAGYEHKLTLLIADYLLPDAQPNFVEAQIADLNTLNLEQLATLLKVKRLPLESEQREALSAIVGLEFLDRLEKRHRVAQSVKEAEELGLYEANEHHANKLPW</sequence>
<reference evidence="2 3" key="1">
    <citation type="journal article" date="2012" name="Environ. Microbiol.">
        <title>The genome sequence of Desulfatibacillum alkenivorans AK-01: a blueprint for anaerobic alkane oxidation.</title>
        <authorList>
            <person name="Callaghan A.V."/>
            <person name="Morris B.E."/>
            <person name="Pereira I.A."/>
            <person name="McInerney M.J."/>
            <person name="Austin R.N."/>
            <person name="Groves J.T."/>
            <person name="Kukor J.J."/>
            <person name="Suflita J.M."/>
            <person name="Young L.Y."/>
            <person name="Zylstra G.J."/>
            <person name="Wawrik B."/>
        </authorList>
    </citation>
    <scope>NUCLEOTIDE SEQUENCE [LARGE SCALE GENOMIC DNA]</scope>
    <source>
        <strain evidence="2 3">AK-01</strain>
    </source>
</reference>
<dbReference type="Proteomes" id="UP000000739">
    <property type="component" value="Chromosome"/>
</dbReference>
<dbReference type="SUPFAM" id="SSF143120">
    <property type="entry name" value="YefM-like"/>
    <property type="match status" value="1"/>
</dbReference>
<dbReference type="RefSeq" id="WP_015947490.1">
    <property type="nucleotide sequence ID" value="NC_011768.1"/>
</dbReference>
<gene>
    <name evidence="2" type="ordered locus">Dalk_2728</name>
</gene>
<comment type="similarity">
    <text evidence="1">Belongs to the phD/YefM antitoxin family.</text>
</comment>
<dbReference type="HOGENOM" id="CLU_1683698_0_0_7"/>
<keyword evidence="3" id="KW-1185">Reference proteome</keyword>
<organism evidence="2 3">
    <name type="scientific">Desulfatibacillum aliphaticivorans</name>
    <dbReference type="NCBI Taxonomy" id="218208"/>
    <lineage>
        <taxon>Bacteria</taxon>
        <taxon>Pseudomonadati</taxon>
        <taxon>Thermodesulfobacteriota</taxon>
        <taxon>Desulfobacteria</taxon>
        <taxon>Desulfobacterales</taxon>
        <taxon>Desulfatibacillaceae</taxon>
        <taxon>Desulfatibacillum</taxon>
    </lineage>
</organism>
<dbReference type="KEGG" id="dal:Dalk_2728"/>